<evidence type="ECO:0000313" key="3">
    <source>
        <dbReference type="Proteomes" id="UP000247609"/>
    </source>
</evidence>
<accession>A0A318Q7Q8</accession>
<gene>
    <name evidence="2" type="ORF">CFR71_12920</name>
</gene>
<reference evidence="2 3" key="1">
    <citation type="submission" date="2017-07" db="EMBL/GenBank/DDBJ databases">
        <title>A draft genome sequence of Komagataeibacter sp. T5K1.</title>
        <authorList>
            <person name="Skraban J."/>
            <person name="Cleenwerck I."/>
            <person name="Vandamme P."/>
            <person name="Trcek J."/>
        </authorList>
    </citation>
    <scope>NUCLEOTIDE SEQUENCE [LARGE SCALE GENOMIC DNA]</scope>
    <source>
        <strain evidence="2 3">T5K1</strain>
    </source>
</reference>
<evidence type="ECO:0000313" key="2">
    <source>
        <dbReference type="EMBL" id="PYD74760.1"/>
    </source>
</evidence>
<dbReference type="AlphaFoldDB" id="A0A318Q7Q8"/>
<name>A0A318Q7Q8_9PROT</name>
<sequence length="187" mass="19952">MAMRAGNRAPRAAFVYGTTCAARRFPHAMRVVRFRVTHALSPRAARTTADKEYAAMTRPMPMTTPKVLMKGMAGAVPLLLLGLSSAPALAHGQAQDTTTPGMTDPALPDKATSDRTGATSSNTHAERPGNKPASDYNNAPYLQDQQALGRKAQKSRLSHGKSPTREEAIPPGMNAPNVQRDPAQPPD</sequence>
<feature type="compositionally biased region" description="Polar residues" evidence="1">
    <location>
        <begin position="114"/>
        <end position="123"/>
    </location>
</feature>
<dbReference type="Proteomes" id="UP000247609">
    <property type="component" value="Unassembled WGS sequence"/>
</dbReference>
<organism evidence="2 3">
    <name type="scientific">Novacetimonas pomaceti</name>
    <dbReference type="NCBI Taxonomy" id="2021998"/>
    <lineage>
        <taxon>Bacteria</taxon>
        <taxon>Pseudomonadati</taxon>
        <taxon>Pseudomonadota</taxon>
        <taxon>Alphaproteobacteria</taxon>
        <taxon>Acetobacterales</taxon>
        <taxon>Acetobacteraceae</taxon>
        <taxon>Novacetimonas</taxon>
    </lineage>
</organism>
<proteinExistence type="predicted"/>
<comment type="caution">
    <text evidence="2">The sequence shown here is derived from an EMBL/GenBank/DDBJ whole genome shotgun (WGS) entry which is preliminary data.</text>
</comment>
<feature type="region of interest" description="Disordered" evidence="1">
    <location>
        <begin position="91"/>
        <end position="187"/>
    </location>
</feature>
<dbReference type="EMBL" id="NOXG01000024">
    <property type="protein sequence ID" value="PYD74760.1"/>
    <property type="molecule type" value="Genomic_DNA"/>
</dbReference>
<evidence type="ECO:0000256" key="1">
    <source>
        <dbReference type="SAM" id="MobiDB-lite"/>
    </source>
</evidence>
<protein>
    <submittedName>
        <fullName evidence="2">Uncharacterized protein</fullName>
    </submittedName>
</protein>